<evidence type="ECO:0000256" key="2">
    <source>
        <dbReference type="ARBA" id="ARBA00008685"/>
    </source>
</evidence>
<reference evidence="12" key="1">
    <citation type="submission" date="2019-02" db="EMBL/GenBank/DDBJ databases">
        <title>Identification of putative ionotropic receptor genes from the antennae of Galleria mellonella.</title>
        <authorList>
            <person name="Liu S."/>
            <person name="Jiang X.-C."/>
            <person name="Jiang X.-Y."/>
        </authorList>
    </citation>
    <scope>NUCLEOTIDE SEQUENCE</scope>
    <source>
        <strain evidence="12">HF</strain>
    </source>
</reference>
<feature type="signal peptide" evidence="10">
    <location>
        <begin position="1"/>
        <end position="20"/>
    </location>
</feature>
<keyword evidence="6 9" id="KW-0472">Membrane</keyword>
<feature type="transmembrane region" description="Helical" evidence="9">
    <location>
        <begin position="389"/>
        <end position="410"/>
    </location>
</feature>
<keyword evidence="5 9" id="KW-1133">Transmembrane helix</keyword>
<evidence type="ECO:0000259" key="11">
    <source>
        <dbReference type="Pfam" id="PF00060"/>
    </source>
</evidence>
<dbReference type="GO" id="GO:0005886">
    <property type="term" value="C:plasma membrane"/>
    <property type="evidence" value="ECO:0007669"/>
    <property type="project" value="UniProtKB-SubCell"/>
</dbReference>
<feature type="domain" description="Ionotropic glutamate receptor C-terminal" evidence="11">
    <location>
        <begin position="322"/>
        <end position="569"/>
    </location>
</feature>
<keyword evidence="7 12" id="KW-0675">Receptor</keyword>
<organism evidence="12">
    <name type="scientific">Galleria mellonella</name>
    <name type="common">Greater wax moth</name>
    <dbReference type="NCBI Taxonomy" id="7137"/>
    <lineage>
        <taxon>Eukaryota</taxon>
        <taxon>Metazoa</taxon>
        <taxon>Ecdysozoa</taxon>
        <taxon>Arthropoda</taxon>
        <taxon>Hexapoda</taxon>
        <taxon>Insecta</taxon>
        <taxon>Pterygota</taxon>
        <taxon>Neoptera</taxon>
        <taxon>Endopterygota</taxon>
        <taxon>Lepidoptera</taxon>
        <taxon>Glossata</taxon>
        <taxon>Ditrysia</taxon>
        <taxon>Pyraloidea</taxon>
        <taxon>Pyralidae</taxon>
        <taxon>Galleriinae</taxon>
        <taxon>Galleria</taxon>
    </lineage>
</organism>
<proteinExistence type="evidence at transcript level"/>
<evidence type="ECO:0000256" key="10">
    <source>
        <dbReference type="SAM" id="SignalP"/>
    </source>
</evidence>
<evidence type="ECO:0000256" key="8">
    <source>
        <dbReference type="ARBA" id="ARBA00023180"/>
    </source>
</evidence>
<dbReference type="GO" id="GO:0015276">
    <property type="term" value="F:ligand-gated monoatomic ion channel activity"/>
    <property type="evidence" value="ECO:0007669"/>
    <property type="project" value="InterPro"/>
</dbReference>
<keyword evidence="10" id="KW-0732">Signal</keyword>
<evidence type="ECO:0000256" key="5">
    <source>
        <dbReference type="ARBA" id="ARBA00022989"/>
    </source>
</evidence>
<comment type="subcellular location">
    <subcellularLocation>
        <location evidence="1">Cell membrane</location>
        <topology evidence="1">Multi-pass membrane protein</topology>
    </subcellularLocation>
</comment>
<evidence type="ECO:0000256" key="3">
    <source>
        <dbReference type="ARBA" id="ARBA00022475"/>
    </source>
</evidence>
<feature type="chain" id="PRO_5023046282" evidence="10">
    <location>
        <begin position="21"/>
        <end position="616"/>
    </location>
</feature>
<keyword evidence="8" id="KW-0325">Glycoprotein</keyword>
<keyword evidence="3" id="KW-1003">Cell membrane</keyword>
<sequence length="616" mass="70877">MAINMYRTVILLLMIHLVQSRDETVINFVRDFILYEQKPTDLVLSGLCWEKHNQIKLVNTVSKIGVRSSSFSKFKCKFQFHFVLLLIDLSCPGTEHVLLNATDEKLFTSPFRWLVLSNENSGRSREILYSRPLLPDSELVLAEQTAEGFKLIELHRPSINISMISTPRGFYNGSLVDTRPYKNLFRRRRDLKGHYLTISNVIQDSNTTKYHLVQEDRQELQYDAVAKICWISALHAFEMLNATPRYIFSYRFGYKVNGQWSGMIHDIQLNKADLGTNCVVFIDRMEVVAYTDTVAPMRMRFVFRQPPLSYVSNIFSLPFSRNVWIAIAVCSVACTATFYLTSKWELKFETNPTQLDGSIGDALLLTMSAVTQQGCYIEPRRMPGRVMEWVFFAGLMALYAAYSANIVVLLQAPSNSIKTLAQLATSKIDLAANDLDYNRFVLSPAQTLTDPIHQSIHDRIDDGNGKGKYYHIYEGVERIRKGLFAFHSIVEPVYHRVEKTFLESEKCDLTEVDFINSFDAATPVKKDSPYIELLRVVYKQLREVGILSVLNKRLQTPKPHCSNKLAAFSSVGLMDLIPVLLLMMYGILFSILIMLLEMAHYRLNNYYQVKRKLNWW</sequence>
<evidence type="ECO:0000313" key="12">
    <source>
        <dbReference type="EMBL" id="QEI46872.1"/>
    </source>
</evidence>
<evidence type="ECO:0000256" key="4">
    <source>
        <dbReference type="ARBA" id="ARBA00022692"/>
    </source>
</evidence>
<evidence type="ECO:0000256" key="7">
    <source>
        <dbReference type="ARBA" id="ARBA00023170"/>
    </source>
</evidence>
<dbReference type="GO" id="GO:0050906">
    <property type="term" value="P:detection of stimulus involved in sensory perception"/>
    <property type="evidence" value="ECO:0007669"/>
    <property type="project" value="UniProtKB-ARBA"/>
</dbReference>
<dbReference type="PANTHER" id="PTHR42643">
    <property type="entry name" value="IONOTROPIC RECEPTOR 20A-RELATED"/>
    <property type="match status" value="1"/>
</dbReference>
<name>A0A5C0E438_GALME</name>
<protein>
    <submittedName>
        <fullName evidence="12">Ionotropic receptor 75p.2</fullName>
    </submittedName>
</protein>
<feature type="transmembrane region" description="Helical" evidence="9">
    <location>
        <begin position="576"/>
        <end position="596"/>
    </location>
</feature>
<feature type="transmembrane region" description="Helical" evidence="9">
    <location>
        <begin position="323"/>
        <end position="341"/>
    </location>
</feature>
<accession>A0A5C0E438</accession>
<dbReference type="AlphaFoldDB" id="A0A5C0E438"/>
<dbReference type="EMBL" id="MK562543">
    <property type="protein sequence ID" value="QEI46872.1"/>
    <property type="molecule type" value="mRNA"/>
</dbReference>
<evidence type="ECO:0000256" key="1">
    <source>
        <dbReference type="ARBA" id="ARBA00004651"/>
    </source>
</evidence>
<dbReference type="PANTHER" id="PTHR42643:SF33">
    <property type="entry name" value="GLUTAMATE RECEPTOR 2-LIKE PROTEIN"/>
    <property type="match status" value="1"/>
</dbReference>
<dbReference type="InterPro" id="IPR052192">
    <property type="entry name" value="Insect_Ionotropic_Sensory_Rcpt"/>
</dbReference>
<dbReference type="SUPFAM" id="SSF53850">
    <property type="entry name" value="Periplasmic binding protein-like II"/>
    <property type="match status" value="1"/>
</dbReference>
<keyword evidence="4 9" id="KW-0812">Transmembrane</keyword>
<dbReference type="Pfam" id="PF00060">
    <property type="entry name" value="Lig_chan"/>
    <property type="match status" value="1"/>
</dbReference>
<evidence type="ECO:0000256" key="9">
    <source>
        <dbReference type="SAM" id="Phobius"/>
    </source>
</evidence>
<comment type="similarity">
    <text evidence="2">Belongs to the glutamate-gated ion channel (TC 1.A.10.1) family.</text>
</comment>
<dbReference type="InterPro" id="IPR001320">
    <property type="entry name" value="Iontro_rcpt_C"/>
</dbReference>
<dbReference type="Gene3D" id="1.10.287.70">
    <property type="match status" value="1"/>
</dbReference>
<evidence type="ECO:0000256" key="6">
    <source>
        <dbReference type="ARBA" id="ARBA00023136"/>
    </source>
</evidence>